<proteinExistence type="inferred from homology"/>
<accession>A1ZV42</accession>
<keyword evidence="3 5" id="KW-0378">Hydrolase</keyword>
<evidence type="ECO:0000256" key="1">
    <source>
        <dbReference type="ARBA" id="ARBA00009227"/>
    </source>
</evidence>
<gene>
    <name evidence="6" type="ORF">M23134_04872</name>
</gene>
<dbReference type="InterPro" id="IPR023696">
    <property type="entry name" value="Ureohydrolase_dom_sf"/>
</dbReference>
<feature type="binding site" evidence="4">
    <location>
        <position position="223"/>
    </location>
    <ligand>
        <name>Mn(2+)</name>
        <dbReference type="ChEBI" id="CHEBI:29035"/>
        <label>1</label>
    </ligand>
</feature>
<organism evidence="6 7">
    <name type="scientific">Microscilla marina ATCC 23134</name>
    <dbReference type="NCBI Taxonomy" id="313606"/>
    <lineage>
        <taxon>Bacteria</taxon>
        <taxon>Pseudomonadati</taxon>
        <taxon>Bacteroidota</taxon>
        <taxon>Cytophagia</taxon>
        <taxon>Cytophagales</taxon>
        <taxon>Microscillaceae</taxon>
        <taxon>Microscilla</taxon>
    </lineage>
</organism>
<evidence type="ECO:0000256" key="4">
    <source>
        <dbReference type="PIRSR" id="PIRSR036979-1"/>
    </source>
</evidence>
<dbReference type="InterPro" id="IPR005925">
    <property type="entry name" value="Agmatinase-rel"/>
</dbReference>
<evidence type="ECO:0000313" key="7">
    <source>
        <dbReference type="Proteomes" id="UP000004095"/>
    </source>
</evidence>
<dbReference type="PIRSF" id="PIRSF036979">
    <property type="entry name" value="Arginase"/>
    <property type="match status" value="1"/>
</dbReference>
<dbReference type="Proteomes" id="UP000004095">
    <property type="component" value="Unassembled WGS sequence"/>
</dbReference>
<feature type="binding site" evidence="4">
    <location>
        <position position="142"/>
    </location>
    <ligand>
        <name>Mn(2+)</name>
        <dbReference type="ChEBI" id="CHEBI:29035"/>
        <label>1</label>
    </ligand>
</feature>
<dbReference type="GO" id="GO:0033389">
    <property type="term" value="P:putrescine biosynthetic process from arginine, via agmatine"/>
    <property type="evidence" value="ECO:0007669"/>
    <property type="project" value="TreeGrafter"/>
</dbReference>
<dbReference type="RefSeq" id="WP_002702216.1">
    <property type="nucleotide sequence ID" value="NZ_AAWS01000044.1"/>
</dbReference>
<dbReference type="PROSITE" id="PS51409">
    <property type="entry name" value="ARGINASE_2"/>
    <property type="match status" value="1"/>
</dbReference>
<comment type="caution">
    <text evidence="6">The sequence shown here is derived from an EMBL/GenBank/DDBJ whole genome shotgun (WGS) entry which is preliminary data.</text>
</comment>
<evidence type="ECO:0000256" key="2">
    <source>
        <dbReference type="ARBA" id="ARBA00022723"/>
    </source>
</evidence>
<keyword evidence="7" id="KW-1185">Reference proteome</keyword>
<dbReference type="EC" id="3.5.3.11" evidence="6"/>
<comment type="similarity">
    <text evidence="1">Belongs to the arginase family. Agmatinase subfamily.</text>
</comment>
<reference evidence="6 7" key="1">
    <citation type="submission" date="2007-01" db="EMBL/GenBank/DDBJ databases">
        <authorList>
            <person name="Haygood M."/>
            <person name="Podell S."/>
            <person name="Anderson C."/>
            <person name="Hopkinson B."/>
            <person name="Roe K."/>
            <person name="Barbeau K."/>
            <person name="Gaasterland T."/>
            <person name="Ferriera S."/>
            <person name="Johnson J."/>
            <person name="Kravitz S."/>
            <person name="Beeson K."/>
            <person name="Sutton G."/>
            <person name="Rogers Y.-H."/>
            <person name="Friedman R."/>
            <person name="Frazier M."/>
            <person name="Venter J.C."/>
        </authorList>
    </citation>
    <scope>NUCLEOTIDE SEQUENCE [LARGE SCALE GENOMIC DNA]</scope>
    <source>
        <strain evidence="6 7">ATCC 23134</strain>
    </source>
</reference>
<protein>
    <submittedName>
        <fullName evidence="6">Agmatinase, putative</fullName>
        <ecNumber evidence="6">3.5.3.11</ecNumber>
    </submittedName>
</protein>
<dbReference type="Pfam" id="PF00491">
    <property type="entry name" value="Arginase"/>
    <property type="match status" value="1"/>
</dbReference>
<keyword evidence="4" id="KW-0464">Manganese</keyword>
<dbReference type="PANTHER" id="PTHR11358">
    <property type="entry name" value="ARGINASE/AGMATINASE"/>
    <property type="match status" value="1"/>
</dbReference>
<feature type="binding site" evidence="4">
    <location>
        <position position="115"/>
    </location>
    <ligand>
        <name>Mn(2+)</name>
        <dbReference type="ChEBI" id="CHEBI:29035"/>
        <label>1</label>
    </ligand>
</feature>
<feature type="binding site" evidence="4">
    <location>
        <position position="138"/>
    </location>
    <ligand>
        <name>Mn(2+)</name>
        <dbReference type="ChEBI" id="CHEBI:29035"/>
        <label>1</label>
    </ligand>
</feature>
<dbReference type="eggNOG" id="COG0010">
    <property type="taxonomic scope" value="Bacteria"/>
</dbReference>
<dbReference type="InterPro" id="IPR020855">
    <property type="entry name" value="Ureohydrolase_Mn_BS"/>
</dbReference>
<dbReference type="PANTHER" id="PTHR11358:SF26">
    <property type="entry name" value="GUANIDINO ACID HYDROLASE, MITOCHONDRIAL"/>
    <property type="match status" value="1"/>
</dbReference>
<dbReference type="Gene3D" id="3.40.800.10">
    <property type="entry name" value="Ureohydrolase domain"/>
    <property type="match status" value="1"/>
</dbReference>
<feature type="binding site" evidence="4">
    <location>
        <position position="221"/>
    </location>
    <ligand>
        <name>Mn(2+)</name>
        <dbReference type="ChEBI" id="CHEBI:29035"/>
        <label>1</label>
    </ligand>
</feature>
<dbReference type="InterPro" id="IPR006035">
    <property type="entry name" value="Ureohydrolase"/>
</dbReference>
<keyword evidence="2 4" id="KW-0479">Metal-binding</keyword>
<dbReference type="NCBIfam" id="TIGR01230">
    <property type="entry name" value="agmatinase"/>
    <property type="match status" value="1"/>
</dbReference>
<evidence type="ECO:0000256" key="5">
    <source>
        <dbReference type="RuleBase" id="RU003684"/>
    </source>
</evidence>
<dbReference type="AlphaFoldDB" id="A1ZV42"/>
<dbReference type="GO" id="GO:0008783">
    <property type="term" value="F:agmatinase activity"/>
    <property type="evidence" value="ECO:0007669"/>
    <property type="project" value="UniProtKB-EC"/>
</dbReference>
<sequence>MNDMIPENKITQYGDFEQAYTTLENAQIVILPIPYDKTSTWIKGADKGPQAILEASYNMEFYDIETQTEVYKRGIYTAPPVTENASPEQMVTAVKTATTQYLEQGKFVVPIGGEHSVSIGAIQAFAQKFDNLTVLQIDAHTDLRPTYLGSANNHACVMARAREVANIVQVGIRSMDSSELPYVEAHRIFYAHDIVRSRGKSAQWQYEVVDQLTDNVYVTIDLDGFDPSVVPSTGTPEPGGLWYYEVLDLLKKVNENANIVGFDVVELCPNPHSKASDFLAAKLIYQLLSYKFH</sequence>
<dbReference type="EMBL" id="AAWS01000044">
    <property type="protein sequence ID" value="EAY25698.1"/>
    <property type="molecule type" value="Genomic_DNA"/>
</dbReference>
<evidence type="ECO:0000256" key="3">
    <source>
        <dbReference type="ARBA" id="ARBA00022801"/>
    </source>
</evidence>
<dbReference type="CDD" id="cd11593">
    <property type="entry name" value="Agmatinase-like_2"/>
    <property type="match status" value="1"/>
</dbReference>
<comment type="cofactor">
    <cofactor evidence="4">
        <name>Mn(2+)</name>
        <dbReference type="ChEBI" id="CHEBI:29035"/>
    </cofactor>
    <text evidence="4">Binds 2 manganese ions per subunit.</text>
</comment>
<evidence type="ECO:0000313" key="6">
    <source>
        <dbReference type="EMBL" id="EAY25698.1"/>
    </source>
</evidence>
<dbReference type="PROSITE" id="PS01053">
    <property type="entry name" value="ARGINASE_1"/>
    <property type="match status" value="1"/>
</dbReference>
<dbReference type="SUPFAM" id="SSF52768">
    <property type="entry name" value="Arginase/deacetylase"/>
    <property type="match status" value="1"/>
</dbReference>
<dbReference type="GO" id="GO:0046872">
    <property type="term" value="F:metal ion binding"/>
    <property type="evidence" value="ECO:0007669"/>
    <property type="project" value="UniProtKB-KW"/>
</dbReference>
<feature type="binding site" evidence="4">
    <location>
        <position position="140"/>
    </location>
    <ligand>
        <name>Mn(2+)</name>
        <dbReference type="ChEBI" id="CHEBI:29035"/>
        <label>1</label>
    </ligand>
</feature>
<name>A1ZV42_MICM2</name>